<keyword evidence="2" id="KW-0489">Methyltransferase</keyword>
<feature type="region of interest" description="Disordered" evidence="5">
    <location>
        <begin position="101"/>
        <end position="131"/>
    </location>
</feature>
<dbReference type="PANTHER" id="PTHR32183:SF6">
    <property type="entry name" value="CYSTEINE SULFINATE DESULFINASE_CYSTEINE DESULFURASE AND RELATED ENZYMES"/>
    <property type="match status" value="1"/>
</dbReference>
<dbReference type="GO" id="GO:0008757">
    <property type="term" value="F:S-adenosylmethionine-dependent methyltransferase activity"/>
    <property type="evidence" value="ECO:0007669"/>
    <property type="project" value="InterPro"/>
</dbReference>
<accession>A0A9W8AL30</accession>
<protein>
    <submittedName>
        <fullName evidence="6">Uncharacterized protein</fullName>
    </submittedName>
</protein>
<dbReference type="SUPFAM" id="SSF53335">
    <property type="entry name" value="S-adenosyl-L-methionine-dependent methyltransferases"/>
    <property type="match status" value="1"/>
</dbReference>
<dbReference type="CDD" id="cd02440">
    <property type="entry name" value="AdoMet_MTases"/>
    <property type="match status" value="1"/>
</dbReference>
<gene>
    <name evidence="6" type="ORF">IWQ62_005109</name>
</gene>
<dbReference type="Pfam" id="PF05724">
    <property type="entry name" value="TPMT"/>
    <property type="match status" value="1"/>
</dbReference>
<evidence type="ECO:0000256" key="5">
    <source>
        <dbReference type="SAM" id="MobiDB-lite"/>
    </source>
</evidence>
<evidence type="ECO:0000256" key="4">
    <source>
        <dbReference type="ARBA" id="ARBA00022691"/>
    </source>
</evidence>
<evidence type="ECO:0000313" key="6">
    <source>
        <dbReference type="EMBL" id="KAJ1957352.1"/>
    </source>
</evidence>
<evidence type="ECO:0000256" key="1">
    <source>
        <dbReference type="ARBA" id="ARBA00022553"/>
    </source>
</evidence>
<dbReference type="Gene3D" id="3.40.50.150">
    <property type="entry name" value="Vaccinia Virus protein VP39"/>
    <property type="match status" value="1"/>
</dbReference>
<dbReference type="GO" id="GO:0032259">
    <property type="term" value="P:methylation"/>
    <property type="evidence" value="ECO:0007669"/>
    <property type="project" value="UniProtKB-KW"/>
</dbReference>
<keyword evidence="3" id="KW-0808">Transferase</keyword>
<dbReference type="InterPro" id="IPR008854">
    <property type="entry name" value="TPMT"/>
</dbReference>
<comment type="caution">
    <text evidence="6">The sequence shown here is derived from an EMBL/GenBank/DDBJ whole genome shotgun (WGS) entry which is preliminary data.</text>
</comment>
<dbReference type="Proteomes" id="UP001150925">
    <property type="component" value="Unassembled WGS sequence"/>
</dbReference>
<dbReference type="AlphaFoldDB" id="A0A9W8AL30"/>
<sequence>MTGNQGTATPIDETSKFWNGKWKTGDIGWDIGQPTPPLASLLDTWLIQRLLCIKPATASRSGSIYASSQNAPSNVCAGSFPTLVPGEPGTMSVQRCYHHPSPLTIDNEPLKEAGAGDQEGGERTDSPTPDQGKYKYALVPGCGSGYDAVLLAQYGWHAKGIDLSPIAINRARLIASDNPHEEHIVFQVENFFETQAPQGGYQLIFDYT</sequence>
<dbReference type="InterPro" id="IPR029063">
    <property type="entry name" value="SAM-dependent_MTases_sf"/>
</dbReference>
<dbReference type="OrthoDB" id="276151at2759"/>
<name>A0A9W8AL30_9FUNG</name>
<dbReference type="PANTHER" id="PTHR32183">
    <property type="match status" value="1"/>
</dbReference>
<keyword evidence="4" id="KW-0949">S-adenosyl-L-methionine</keyword>
<evidence type="ECO:0000256" key="2">
    <source>
        <dbReference type="ARBA" id="ARBA00022603"/>
    </source>
</evidence>
<evidence type="ECO:0000313" key="7">
    <source>
        <dbReference type="Proteomes" id="UP001150925"/>
    </source>
</evidence>
<proteinExistence type="predicted"/>
<organism evidence="6 7">
    <name type="scientific">Dispira parvispora</name>
    <dbReference type="NCBI Taxonomy" id="1520584"/>
    <lineage>
        <taxon>Eukaryota</taxon>
        <taxon>Fungi</taxon>
        <taxon>Fungi incertae sedis</taxon>
        <taxon>Zoopagomycota</taxon>
        <taxon>Kickxellomycotina</taxon>
        <taxon>Dimargaritomycetes</taxon>
        <taxon>Dimargaritales</taxon>
        <taxon>Dimargaritaceae</taxon>
        <taxon>Dispira</taxon>
    </lineage>
</organism>
<dbReference type="EMBL" id="JANBPY010001965">
    <property type="protein sequence ID" value="KAJ1957352.1"/>
    <property type="molecule type" value="Genomic_DNA"/>
</dbReference>
<keyword evidence="7" id="KW-1185">Reference proteome</keyword>
<evidence type="ECO:0000256" key="3">
    <source>
        <dbReference type="ARBA" id="ARBA00022679"/>
    </source>
</evidence>
<keyword evidence="1" id="KW-0597">Phosphoprotein</keyword>
<feature type="non-terminal residue" evidence="6">
    <location>
        <position position="208"/>
    </location>
</feature>
<reference evidence="6" key="1">
    <citation type="submission" date="2022-07" db="EMBL/GenBank/DDBJ databases">
        <title>Phylogenomic reconstructions and comparative analyses of Kickxellomycotina fungi.</title>
        <authorList>
            <person name="Reynolds N.K."/>
            <person name="Stajich J.E."/>
            <person name="Barry K."/>
            <person name="Grigoriev I.V."/>
            <person name="Crous P."/>
            <person name="Smith M.E."/>
        </authorList>
    </citation>
    <scope>NUCLEOTIDE SEQUENCE</scope>
    <source>
        <strain evidence="6">RSA 1196</strain>
    </source>
</reference>